<evidence type="ECO:0000313" key="3">
    <source>
        <dbReference type="Proteomes" id="UP000663828"/>
    </source>
</evidence>
<comment type="caution">
    <text evidence="2">The sequence shown here is derived from an EMBL/GenBank/DDBJ whole genome shotgun (WGS) entry which is preliminary data.</text>
</comment>
<dbReference type="EMBL" id="CAJNOR010007019">
    <property type="protein sequence ID" value="CAF1608875.1"/>
    <property type="molecule type" value="Genomic_DNA"/>
</dbReference>
<protein>
    <submittedName>
        <fullName evidence="2">Uncharacterized protein</fullName>
    </submittedName>
</protein>
<dbReference type="EMBL" id="CAJNOJ010000919">
    <property type="protein sequence ID" value="CAF1533652.1"/>
    <property type="molecule type" value="Genomic_DNA"/>
</dbReference>
<keyword evidence="3" id="KW-1185">Reference proteome</keyword>
<proteinExistence type="predicted"/>
<evidence type="ECO:0000313" key="1">
    <source>
        <dbReference type="EMBL" id="CAF1533652.1"/>
    </source>
</evidence>
<dbReference type="AlphaFoldDB" id="A0A816BAH5"/>
<dbReference type="Proteomes" id="UP000663828">
    <property type="component" value="Unassembled WGS sequence"/>
</dbReference>
<dbReference type="Proteomes" id="UP000663852">
    <property type="component" value="Unassembled WGS sequence"/>
</dbReference>
<gene>
    <name evidence="1" type="ORF">EDS130_LOCUS44774</name>
    <name evidence="2" type="ORF">XAT740_LOCUS48646</name>
</gene>
<reference evidence="2" key="1">
    <citation type="submission" date="2021-02" db="EMBL/GenBank/DDBJ databases">
        <authorList>
            <person name="Nowell W R."/>
        </authorList>
    </citation>
    <scope>NUCLEOTIDE SEQUENCE</scope>
</reference>
<sequence>MNSQNSLRSQPCLVVSTLFERIPTDATANVFIYRLTPLPIVSSGNKYIYSNLPKIIGINPTYQSIITWNNDVDIQQCTFSSIIRCEQLPISIIE</sequence>
<organism evidence="2 3">
    <name type="scientific">Adineta ricciae</name>
    <name type="common">Rotifer</name>
    <dbReference type="NCBI Taxonomy" id="249248"/>
    <lineage>
        <taxon>Eukaryota</taxon>
        <taxon>Metazoa</taxon>
        <taxon>Spiralia</taxon>
        <taxon>Gnathifera</taxon>
        <taxon>Rotifera</taxon>
        <taxon>Eurotatoria</taxon>
        <taxon>Bdelloidea</taxon>
        <taxon>Adinetida</taxon>
        <taxon>Adinetidae</taxon>
        <taxon>Adineta</taxon>
    </lineage>
</organism>
<accession>A0A816BAH5</accession>
<name>A0A816BAH5_ADIRI</name>
<evidence type="ECO:0000313" key="2">
    <source>
        <dbReference type="EMBL" id="CAF1608875.1"/>
    </source>
</evidence>